<dbReference type="RefSeq" id="XP_001873691.1">
    <property type="nucleotide sequence ID" value="XM_001873656.1"/>
</dbReference>
<dbReference type="GeneID" id="6068888"/>
<feature type="region of interest" description="Disordered" evidence="2">
    <location>
        <begin position="1"/>
        <end position="35"/>
    </location>
</feature>
<evidence type="ECO:0000313" key="4">
    <source>
        <dbReference type="Proteomes" id="UP000001194"/>
    </source>
</evidence>
<dbReference type="InParanoid" id="B0CPW1"/>
<evidence type="ECO:0000313" key="3">
    <source>
        <dbReference type="EMBL" id="EDR15483.1"/>
    </source>
</evidence>
<proteinExistence type="predicted"/>
<gene>
    <name evidence="3" type="ORF">LACBIDRAFT_321347</name>
</gene>
<dbReference type="EMBL" id="DS547091">
    <property type="protein sequence ID" value="EDR15483.1"/>
    <property type="molecule type" value="Genomic_DNA"/>
</dbReference>
<evidence type="ECO:0000256" key="2">
    <source>
        <dbReference type="SAM" id="MobiDB-lite"/>
    </source>
</evidence>
<protein>
    <submittedName>
        <fullName evidence="3">Predicted protein</fullName>
    </submittedName>
</protein>
<keyword evidence="1" id="KW-0175">Coiled coil</keyword>
<keyword evidence="4" id="KW-1185">Reference proteome</keyword>
<sequence length="437" mass="49135">MHTNEERPSYREDGRSSRSAFSKDGRGGTEPTPQLRPGVRYVYYRLYTKGGPLESINPIYSNDRFIGRILSTSVRPPHTVASLKRYLCKIEDLAPENCTLYQSLTENTALEDSTHLSLRGTPGPGSSVDDPIALVSSNERQSQVESSATSKELLERDFEQHYVYYHIYDEQGETVSKTSFNQNTPSLGRVNTFAIPPPHTLASLKNHLVKSENILGRDVQILQDEDSESSMNDADSIALLSNSFPGCAEDQPIAVTYEVQGAGVANNVNNENPNDREAQLRSVLHQTREELRKAKEEIERLKQTHARELDEARGSASFQPQPGSLVAGKFQTTRKLRATQDWNLGDFDYRWHSMKTGDIFHTNGVERKEEWRNNGAGTIYSMHAYSWIWYEFQNADISPLIQEFLCYLATNSAGRVAFVIKGNLRLLPSGSSLYGIC</sequence>
<evidence type="ECO:0000256" key="1">
    <source>
        <dbReference type="SAM" id="Coils"/>
    </source>
</evidence>
<dbReference type="AlphaFoldDB" id="B0CPW1"/>
<reference evidence="3 4" key="1">
    <citation type="journal article" date="2008" name="Nature">
        <title>The genome of Laccaria bicolor provides insights into mycorrhizal symbiosis.</title>
        <authorList>
            <person name="Martin F."/>
            <person name="Aerts A."/>
            <person name="Ahren D."/>
            <person name="Brun A."/>
            <person name="Danchin E.G.J."/>
            <person name="Duchaussoy F."/>
            <person name="Gibon J."/>
            <person name="Kohler A."/>
            <person name="Lindquist E."/>
            <person name="Pereda V."/>
            <person name="Salamov A."/>
            <person name="Shapiro H.J."/>
            <person name="Wuyts J."/>
            <person name="Blaudez D."/>
            <person name="Buee M."/>
            <person name="Brokstein P."/>
            <person name="Canbaeck B."/>
            <person name="Cohen D."/>
            <person name="Courty P.E."/>
            <person name="Coutinho P.M."/>
            <person name="Delaruelle C."/>
            <person name="Detter J.C."/>
            <person name="Deveau A."/>
            <person name="DiFazio S."/>
            <person name="Duplessis S."/>
            <person name="Fraissinet-Tachet L."/>
            <person name="Lucic E."/>
            <person name="Frey-Klett P."/>
            <person name="Fourrey C."/>
            <person name="Feussner I."/>
            <person name="Gay G."/>
            <person name="Grimwood J."/>
            <person name="Hoegger P.J."/>
            <person name="Jain P."/>
            <person name="Kilaru S."/>
            <person name="Labbe J."/>
            <person name="Lin Y.C."/>
            <person name="Legue V."/>
            <person name="Le Tacon F."/>
            <person name="Marmeisse R."/>
            <person name="Melayah D."/>
            <person name="Montanini B."/>
            <person name="Muratet M."/>
            <person name="Nehls U."/>
            <person name="Niculita-Hirzel H."/>
            <person name="Oudot-Le Secq M.P."/>
            <person name="Peter M."/>
            <person name="Quesneville H."/>
            <person name="Rajashekar B."/>
            <person name="Reich M."/>
            <person name="Rouhier N."/>
            <person name="Schmutz J."/>
            <person name="Yin T."/>
            <person name="Chalot M."/>
            <person name="Henrissat B."/>
            <person name="Kuees U."/>
            <person name="Lucas S."/>
            <person name="Van de Peer Y."/>
            <person name="Podila G.K."/>
            <person name="Polle A."/>
            <person name="Pukkila P.J."/>
            <person name="Richardson P.M."/>
            <person name="Rouze P."/>
            <person name="Sanders I.R."/>
            <person name="Stajich J.E."/>
            <person name="Tunlid A."/>
            <person name="Tuskan G."/>
            <person name="Grigoriev I.V."/>
        </authorList>
    </citation>
    <scope>NUCLEOTIDE SEQUENCE [LARGE SCALE GENOMIC DNA]</scope>
    <source>
        <strain evidence="4">S238N-H82 / ATCC MYA-4686</strain>
    </source>
</reference>
<feature type="compositionally biased region" description="Basic and acidic residues" evidence="2">
    <location>
        <begin position="1"/>
        <end position="27"/>
    </location>
</feature>
<feature type="coiled-coil region" evidence="1">
    <location>
        <begin position="277"/>
        <end position="315"/>
    </location>
</feature>
<dbReference type="HOGENOM" id="CLU_033651_2_0_1"/>
<dbReference type="Proteomes" id="UP000001194">
    <property type="component" value="Unassembled WGS sequence"/>
</dbReference>
<accession>B0CPW1</accession>
<dbReference type="KEGG" id="lbc:LACBIDRAFT_321347"/>
<dbReference type="OrthoDB" id="2995174at2759"/>
<organism evidence="4">
    <name type="scientific">Laccaria bicolor (strain S238N-H82 / ATCC MYA-4686)</name>
    <name type="common">Bicoloured deceiver</name>
    <name type="synonym">Laccaria laccata var. bicolor</name>
    <dbReference type="NCBI Taxonomy" id="486041"/>
    <lineage>
        <taxon>Eukaryota</taxon>
        <taxon>Fungi</taxon>
        <taxon>Dikarya</taxon>
        <taxon>Basidiomycota</taxon>
        <taxon>Agaricomycotina</taxon>
        <taxon>Agaricomycetes</taxon>
        <taxon>Agaricomycetidae</taxon>
        <taxon>Agaricales</taxon>
        <taxon>Agaricineae</taxon>
        <taxon>Hydnangiaceae</taxon>
        <taxon>Laccaria</taxon>
    </lineage>
</organism>
<name>B0CPW1_LACBS</name>